<feature type="transmembrane region" description="Helical" evidence="8">
    <location>
        <begin position="833"/>
        <end position="852"/>
    </location>
</feature>
<evidence type="ECO:0000259" key="14">
    <source>
        <dbReference type="Pfam" id="PF21088"/>
    </source>
</evidence>
<evidence type="ECO:0000256" key="3">
    <source>
        <dbReference type="ARBA" id="ARBA00022475"/>
    </source>
</evidence>
<feature type="coiled-coil region" evidence="7">
    <location>
        <begin position="105"/>
        <end position="238"/>
    </location>
</feature>
<feature type="domain" description="Mechanosensitive ion channel MscS" evidence="10">
    <location>
        <begin position="926"/>
        <end position="991"/>
    </location>
</feature>
<dbReference type="Pfam" id="PF21088">
    <property type="entry name" value="MS_channel_1st"/>
    <property type="match status" value="1"/>
</dbReference>
<feature type="domain" description="Mechanosensitive ion channel inner membrane" evidence="11">
    <location>
        <begin position="485"/>
        <end position="822"/>
    </location>
</feature>
<gene>
    <name evidence="15" type="primary">mscM</name>
    <name evidence="15" type="ORF">PSI14_08755</name>
</gene>
<dbReference type="InterPro" id="IPR049142">
    <property type="entry name" value="MS_channel_1st"/>
</dbReference>
<dbReference type="PANTHER" id="PTHR30347:SF9">
    <property type="entry name" value="MINICONDUCTANCE MECHANOSENSITIVE CHANNEL MSCM"/>
    <property type="match status" value="1"/>
</dbReference>
<keyword evidence="3" id="KW-1003">Cell membrane</keyword>
<keyword evidence="6 8" id="KW-0472">Membrane</keyword>
<keyword evidence="9" id="KW-0732">Signal</keyword>
<dbReference type="InterPro" id="IPR024393">
    <property type="entry name" value="MscS_porin"/>
</dbReference>
<feature type="transmembrane region" description="Helical" evidence="8">
    <location>
        <begin position="632"/>
        <end position="652"/>
    </location>
</feature>
<dbReference type="Pfam" id="PF00924">
    <property type="entry name" value="MS_channel_2nd"/>
    <property type="match status" value="1"/>
</dbReference>
<evidence type="ECO:0000256" key="2">
    <source>
        <dbReference type="ARBA" id="ARBA00008017"/>
    </source>
</evidence>
<dbReference type="Gene3D" id="1.10.287.1260">
    <property type="match status" value="1"/>
</dbReference>
<dbReference type="SUPFAM" id="SSF82689">
    <property type="entry name" value="Mechanosensitive channel protein MscS (YggB), C-terminal domain"/>
    <property type="match status" value="1"/>
</dbReference>
<reference evidence="15 16" key="1">
    <citation type="submission" date="2023-02" db="EMBL/GenBank/DDBJ databases">
        <title>Entomopathogenic bacteria.</title>
        <authorList>
            <person name="Machado R.A."/>
        </authorList>
    </citation>
    <scope>NUCLEOTIDE SEQUENCE [LARGE SCALE GENOMIC DNA]</scope>
    <source>
        <strain evidence="15 16">XENO-2</strain>
    </source>
</reference>
<evidence type="ECO:0000259" key="11">
    <source>
        <dbReference type="Pfam" id="PF12794"/>
    </source>
</evidence>
<feature type="transmembrane region" description="Helical" evidence="8">
    <location>
        <begin position="704"/>
        <end position="725"/>
    </location>
</feature>
<feature type="transmembrane region" description="Helical" evidence="8">
    <location>
        <begin position="673"/>
        <end position="698"/>
    </location>
</feature>
<dbReference type="Proteomes" id="UP001220225">
    <property type="component" value="Unassembled WGS sequence"/>
</dbReference>
<evidence type="ECO:0000256" key="1">
    <source>
        <dbReference type="ARBA" id="ARBA00004651"/>
    </source>
</evidence>
<accession>A0ABT5LRA5</accession>
<name>A0ABT5LRA5_9GAMM</name>
<evidence type="ECO:0000256" key="6">
    <source>
        <dbReference type="ARBA" id="ARBA00023136"/>
    </source>
</evidence>
<feature type="transmembrane region" description="Helical" evidence="8">
    <location>
        <begin position="483"/>
        <end position="503"/>
    </location>
</feature>
<dbReference type="PANTHER" id="PTHR30347">
    <property type="entry name" value="POTASSIUM CHANNEL RELATED"/>
    <property type="match status" value="1"/>
</dbReference>
<dbReference type="RefSeq" id="WP_273575553.1">
    <property type="nucleotide sequence ID" value="NZ_JAQRFN010000009.1"/>
</dbReference>
<comment type="similarity">
    <text evidence="2">Belongs to the MscS (TC 1.A.23) family.</text>
</comment>
<evidence type="ECO:0000256" key="7">
    <source>
        <dbReference type="SAM" id="Coils"/>
    </source>
</evidence>
<comment type="caution">
    <text evidence="15">The sequence shown here is derived from an EMBL/GenBank/DDBJ whole genome shotgun (WGS) entry which is preliminary data.</text>
</comment>
<dbReference type="Pfam" id="PF12795">
    <property type="entry name" value="MscS_porin"/>
    <property type="match status" value="1"/>
</dbReference>
<evidence type="ECO:0000259" key="10">
    <source>
        <dbReference type="Pfam" id="PF00924"/>
    </source>
</evidence>
<dbReference type="NCBIfam" id="NF008180">
    <property type="entry name" value="PRK10929.1"/>
    <property type="match status" value="1"/>
</dbReference>
<dbReference type="Pfam" id="PF21082">
    <property type="entry name" value="MS_channel_3rd"/>
    <property type="match status" value="1"/>
</dbReference>
<dbReference type="SUPFAM" id="SSF50182">
    <property type="entry name" value="Sm-like ribonucleoproteins"/>
    <property type="match status" value="1"/>
</dbReference>
<feature type="transmembrane region" description="Helical" evidence="8">
    <location>
        <begin position="910"/>
        <end position="938"/>
    </location>
</feature>
<keyword evidence="4 8" id="KW-0812">Transmembrane</keyword>
<evidence type="ECO:0000256" key="4">
    <source>
        <dbReference type="ARBA" id="ARBA00022692"/>
    </source>
</evidence>
<evidence type="ECO:0000256" key="5">
    <source>
        <dbReference type="ARBA" id="ARBA00022989"/>
    </source>
</evidence>
<feature type="transmembrane region" description="Helical" evidence="8">
    <location>
        <begin position="887"/>
        <end position="903"/>
    </location>
</feature>
<dbReference type="EMBL" id="JAQRFN010000009">
    <property type="protein sequence ID" value="MDC9596957.1"/>
    <property type="molecule type" value="Genomic_DNA"/>
</dbReference>
<keyword evidence="5 8" id="KW-1133">Transmembrane helix</keyword>
<sequence>MRLIISLLFSLLITNSAFASVMPLDENQLKQELKKIESSKSLQGSEIAQARQGVASWVNKAKTANENTQKYKKTINEFPNITQKLHQEILAESNTNISIPANQTISQLEQKITQTNNELQKQKLQLQKELDKSKKISEFIEKLPEQQTEAKRLQAEAASRLQSLSSPSSPLDLTQLELAQAEVKAHNAIINELNIAQLSVNNRQKIVHMRTDLFKKRSQRLETKLQQLRHQLNILHQKKTESDLENTEVLAEQSGENIPEFLRDEVQKNRRLLQLTEQQRESLDDIRSQHHHVTSSILKLHNILNTIREQAQWLSSSAAFSETFRAQIASIPKMQKIQQIDKDIAELRLSKLKYEGMREDIQPSKLFLLQTLPSNNSLTPKQKETYNSSILKQEKLLTSLLSIYDSKILELTNLKISTSQLNDTLKEVNDATHRYLFWVVNVDPISLNYPLLVVQDLTRLLSLDTFSQLGYAIRDMLTTQNTLLYLLGTLLLVFFSISSHRQYHAFLERSSNRIGKVTQDHFSLTVQTVFWSIVAASPLPMLWSAIGYGLQNAWQYPIAVAIGDGINATTPILWVFMLSAAFAHPNGLFIAHFRWPEERIKRAMRFYRLSIFLIVPLMMAMIAFNYYDDSKFIPTLGRLCFVMLCIALSLVTNSLKRAGVPLYLDKHGSGENIVSSVLWWILLFAPILAALASILGYLRTSQALLVRLETSVAIWFFLLVIYHIVRRWMLIQRRKIAFERAKQRRAEILAQRAKSEEDSTNINSSVEGSIEVEEPVIDLDAISAKSLGLVRSILAMIALVSLILLWSELHSAFSFLENIRLWNVSTTINGVNSIQPITVGSVLIAILVIVITTQLVRNLPALLELALLQHLVLTPGTGYAITTLTKYSITLIGGLVGFSLVGIEWSKLQWLVAAMGVGLGFGLQEIFANIISGLIILFEKPIRIGDTVTIRNLTGSITKINTRATTLSDWDRKEIIVPNRAFITEQFINWSLSDTITRIVLTIPVPADIDSAYATDILTSAAKSSPLILDNPMPEVYLVDLQQGIQIYELRVYAAEMGHRMPARHEVHQHILQEFRKHDITLPFPPFQARVDIFGQEIRSATTNYTGRNPPRKPGAL</sequence>
<dbReference type="InterPro" id="IPR011066">
    <property type="entry name" value="MscS_channel_C_sf"/>
</dbReference>
<organism evidence="15 16">
    <name type="scientific">Xenorhabdus anantnagensis</name>
    <dbReference type="NCBI Taxonomy" id="3025875"/>
    <lineage>
        <taxon>Bacteria</taxon>
        <taxon>Pseudomonadati</taxon>
        <taxon>Pseudomonadota</taxon>
        <taxon>Gammaproteobacteria</taxon>
        <taxon>Enterobacterales</taxon>
        <taxon>Morganellaceae</taxon>
        <taxon>Xenorhabdus</taxon>
    </lineage>
</organism>
<feature type="domain" description="Mechanosensitive ion channel transmembrane helices 2/3" evidence="14">
    <location>
        <begin position="883"/>
        <end position="924"/>
    </location>
</feature>
<feature type="transmembrane region" description="Helical" evidence="8">
    <location>
        <begin position="793"/>
        <end position="813"/>
    </location>
</feature>
<dbReference type="InterPro" id="IPR006685">
    <property type="entry name" value="MscS_channel_2nd"/>
</dbReference>
<protein>
    <submittedName>
        <fullName evidence="15">Miniconductance mechanosensitive channel MscM</fullName>
    </submittedName>
</protein>
<evidence type="ECO:0000256" key="9">
    <source>
        <dbReference type="SAM" id="SignalP"/>
    </source>
</evidence>
<dbReference type="InterPro" id="IPR025692">
    <property type="entry name" value="MscS_IM_dom1"/>
</dbReference>
<dbReference type="Gene3D" id="2.30.30.60">
    <property type="match status" value="1"/>
</dbReference>
<feature type="transmembrane region" description="Helical" evidence="8">
    <location>
        <begin position="524"/>
        <end position="546"/>
    </location>
</feature>
<evidence type="ECO:0000259" key="12">
    <source>
        <dbReference type="Pfam" id="PF12795"/>
    </source>
</evidence>
<evidence type="ECO:0000313" key="15">
    <source>
        <dbReference type="EMBL" id="MDC9596957.1"/>
    </source>
</evidence>
<dbReference type="InterPro" id="IPR010920">
    <property type="entry name" value="LSM_dom_sf"/>
</dbReference>
<feature type="chain" id="PRO_5045525831" evidence="9">
    <location>
        <begin position="20"/>
        <end position="1117"/>
    </location>
</feature>
<keyword evidence="7" id="KW-0175">Coiled coil</keyword>
<dbReference type="Gene3D" id="3.30.70.100">
    <property type="match status" value="1"/>
</dbReference>
<feature type="domain" description="Mechanosensitive ion channel MscS porin" evidence="12">
    <location>
        <begin position="33"/>
        <end position="257"/>
    </location>
</feature>
<dbReference type="SUPFAM" id="SSF82861">
    <property type="entry name" value="Mechanosensitive channel protein MscS (YggB), transmembrane region"/>
    <property type="match status" value="1"/>
</dbReference>
<proteinExistence type="inferred from homology"/>
<comment type="subcellular location">
    <subcellularLocation>
        <location evidence="1">Cell membrane</location>
        <topology evidence="1">Multi-pass membrane protein</topology>
    </subcellularLocation>
</comment>
<dbReference type="InterPro" id="IPR049278">
    <property type="entry name" value="MS_channel_C"/>
</dbReference>
<feature type="domain" description="Mechanosensitive ion channel MscS C-terminal" evidence="13">
    <location>
        <begin position="999"/>
        <end position="1080"/>
    </location>
</feature>
<evidence type="ECO:0000313" key="16">
    <source>
        <dbReference type="Proteomes" id="UP001220225"/>
    </source>
</evidence>
<evidence type="ECO:0000259" key="13">
    <source>
        <dbReference type="Pfam" id="PF21082"/>
    </source>
</evidence>
<dbReference type="InterPro" id="IPR023408">
    <property type="entry name" value="MscS_beta-dom_sf"/>
</dbReference>
<evidence type="ECO:0000256" key="8">
    <source>
        <dbReference type="SAM" id="Phobius"/>
    </source>
</evidence>
<dbReference type="InterPro" id="IPR011014">
    <property type="entry name" value="MscS_channel_TM-2"/>
</dbReference>
<keyword evidence="16" id="KW-1185">Reference proteome</keyword>
<dbReference type="InterPro" id="IPR052702">
    <property type="entry name" value="MscS-like_channel"/>
</dbReference>
<feature type="transmembrane region" description="Helical" evidence="8">
    <location>
        <begin position="606"/>
        <end position="626"/>
    </location>
</feature>
<dbReference type="Pfam" id="PF12794">
    <property type="entry name" value="MscS_TM"/>
    <property type="match status" value="1"/>
</dbReference>
<feature type="signal peptide" evidence="9">
    <location>
        <begin position="1"/>
        <end position="19"/>
    </location>
</feature>
<feature type="transmembrane region" description="Helical" evidence="8">
    <location>
        <begin position="572"/>
        <end position="594"/>
    </location>
</feature>